<dbReference type="InterPro" id="IPR008979">
    <property type="entry name" value="Galactose-bd-like_sf"/>
</dbReference>
<accession>A0A553NEA9</accession>
<evidence type="ECO:0000313" key="5">
    <source>
        <dbReference type="Proteomes" id="UP000318571"/>
    </source>
</evidence>
<reference evidence="4 5" key="1">
    <citation type="journal article" date="2018" name="Nat. Ecol. Evol.">
        <title>Genomic signatures of mitonuclear coevolution across populations of Tigriopus californicus.</title>
        <authorList>
            <person name="Barreto F.S."/>
            <person name="Watson E.T."/>
            <person name="Lima T.G."/>
            <person name="Willett C.S."/>
            <person name="Edmands S."/>
            <person name="Li W."/>
            <person name="Burton R.S."/>
        </authorList>
    </citation>
    <scope>NUCLEOTIDE SEQUENCE [LARGE SCALE GENOMIC DNA]</scope>
    <source>
        <strain evidence="4 5">San Diego</strain>
    </source>
</reference>
<dbReference type="InterPro" id="IPR000421">
    <property type="entry name" value="FA58C"/>
</dbReference>
<dbReference type="PANTHER" id="PTHR24543:SF291">
    <property type="entry name" value="SMOKE ALARM, ISOFORM D"/>
    <property type="match status" value="1"/>
</dbReference>
<dbReference type="PANTHER" id="PTHR24543">
    <property type="entry name" value="MULTICOPPER OXIDASE-RELATED"/>
    <property type="match status" value="1"/>
</dbReference>
<organism evidence="4 5">
    <name type="scientific">Tigriopus californicus</name>
    <name type="common">Marine copepod</name>
    <dbReference type="NCBI Taxonomy" id="6832"/>
    <lineage>
        <taxon>Eukaryota</taxon>
        <taxon>Metazoa</taxon>
        <taxon>Ecdysozoa</taxon>
        <taxon>Arthropoda</taxon>
        <taxon>Crustacea</taxon>
        <taxon>Multicrustacea</taxon>
        <taxon>Hexanauplia</taxon>
        <taxon>Copepoda</taxon>
        <taxon>Harpacticoida</taxon>
        <taxon>Harpacticidae</taxon>
        <taxon>Tigriopus</taxon>
    </lineage>
</organism>
<name>A0A553NEA9_TIGCA</name>
<proteinExistence type="predicted"/>
<sequence>MENGLIGNHQIQASSSHESSSVGPNHGRLNSEVGGGAWCPKYLVHNRSEQFLEIDLEKPHRITGILTQGRYGNGLGMEFAEYYSVSFWNPSMTAFQRYADDENGTWLFMANSNTYSIATNRLAMPIVAQKLRILPFSGHPRTICMRLELLGCSVNDQGVTIDNRNARNNKTRTRSDEDLIHSSLSTEMTDGDISTNGQVTFVDQTDNLATMPWDISGLVGVVLGVAISVAVVLVGLLVIAYRRRSFPPKSGTNYASIESLTFSGGSQPSISPKEREVGSSPPFFIIQDGPIYSEPIHGNTLERTKREYFGLDSTLKPSLSSFSAHYQNLQEGTPPLEPCDRFFPDYAQDHVPENLFPQFWANTNEVPCYACTELPANLKSKAETKSLAGESGLPIYSIPETFVSSSLSTSSTTSSPFSTGRKCF</sequence>
<comment type="caution">
    <text evidence="4">The sequence shown here is derived from an EMBL/GenBank/DDBJ whole genome shotgun (WGS) entry which is preliminary data.</text>
</comment>
<keyword evidence="2" id="KW-0472">Membrane</keyword>
<keyword evidence="2" id="KW-0812">Transmembrane</keyword>
<dbReference type="SUPFAM" id="SSF49785">
    <property type="entry name" value="Galactose-binding domain-like"/>
    <property type="match status" value="1"/>
</dbReference>
<feature type="region of interest" description="Disordered" evidence="1">
    <location>
        <begin position="1"/>
        <end position="27"/>
    </location>
</feature>
<protein>
    <recommendedName>
        <fullName evidence="3">F5/8 type C domain-containing protein</fullName>
    </recommendedName>
</protein>
<keyword evidence="2" id="KW-1133">Transmembrane helix</keyword>
<dbReference type="AlphaFoldDB" id="A0A553NEA9"/>
<dbReference type="SMART" id="SM00231">
    <property type="entry name" value="FA58C"/>
    <property type="match status" value="1"/>
</dbReference>
<evidence type="ECO:0000256" key="1">
    <source>
        <dbReference type="SAM" id="MobiDB-lite"/>
    </source>
</evidence>
<evidence type="ECO:0000259" key="3">
    <source>
        <dbReference type="PROSITE" id="PS50022"/>
    </source>
</evidence>
<gene>
    <name evidence="4" type="ORF">TCAL_03618</name>
</gene>
<feature type="transmembrane region" description="Helical" evidence="2">
    <location>
        <begin position="217"/>
        <end position="241"/>
    </location>
</feature>
<feature type="domain" description="F5/8 type C" evidence="3">
    <location>
        <begin position="1"/>
        <end position="152"/>
    </location>
</feature>
<evidence type="ECO:0000256" key="2">
    <source>
        <dbReference type="SAM" id="Phobius"/>
    </source>
</evidence>
<dbReference type="Pfam" id="PF00754">
    <property type="entry name" value="F5_F8_type_C"/>
    <property type="match status" value="1"/>
</dbReference>
<dbReference type="EMBL" id="VCGU01000458">
    <property type="protein sequence ID" value="TRY63699.1"/>
    <property type="molecule type" value="Genomic_DNA"/>
</dbReference>
<dbReference type="PROSITE" id="PS01285">
    <property type="entry name" value="FA58C_1"/>
    <property type="match status" value="1"/>
</dbReference>
<keyword evidence="5" id="KW-1185">Reference proteome</keyword>
<dbReference type="CDD" id="cd00057">
    <property type="entry name" value="FA58C"/>
    <property type="match status" value="1"/>
</dbReference>
<dbReference type="Proteomes" id="UP000318571">
    <property type="component" value="Chromosome 10"/>
</dbReference>
<dbReference type="Gene3D" id="2.60.120.260">
    <property type="entry name" value="Galactose-binding domain-like"/>
    <property type="match status" value="1"/>
</dbReference>
<evidence type="ECO:0000313" key="4">
    <source>
        <dbReference type="EMBL" id="TRY63699.1"/>
    </source>
</evidence>
<dbReference type="PROSITE" id="PS01286">
    <property type="entry name" value="FA58C_2"/>
    <property type="match status" value="1"/>
</dbReference>
<dbReference type="PROSITE" id="PS50022">
    <property type="entry name" value="FA58C_3"/>
    <property type="match status" value="1"/>
</dbReference>